<accession>A0A8T0F7B5</accession>
<dbReference type="AlphaFoldDB" id="A0A8T0F7B5"/>
<dbReference type="EMBL" id="JABXBU010000030">
    <property type="protein sequence ID" value="KAF8785339.1"/>
    <property type="molecule type" value="Genomic_DNA"/>
</dbReference>
<evidence type="ECO:0000313" key="1">
    <source>
        <dbReference type="EMBL" id="KAF8785339.1"/>
    </source>
</evidence>
<keyword evidence="2" id="KW-1185">Reference proteome</keyword>
<reference evidence="1" key="2">
    <citation type="submission" date="2020-06" db="EMBL/GenBank/DDBJ databases">
        <authorList>
            <person name="Sheffer M."/>
        </authorList>
    </citation>
    <scope>NUCLEOTIDE SEQUENCE</scope>
</reference>
<sequence>MGRSLSLQIPSPPSPCVSHPFLPFLPAMILLPGNQSYYLIVHGPSHRFNDRARELRLLPTSLSFSLLAAQAFGYASPRLGNSGMCLTLRTQMRAVIYRKTSFLELWFLLFQPSS</sequence>
<gene>
    <name evidence="1" type="ORF">HNY73_010892</name>
</gene>
<dbReference type="Proteomes" id="UP000807504">
    <property type="component" value="Unassembled WGS sequence"/>
</dbReference>
<name>A0A8T0F7B5_ARGBR</name>
<evidence type="ECO:0000313" key="2">
    <source>
        <dbReference type="Proteomes" id="UP000807504"/>
    </source>
</evidence>
<proteinExistence type="predicted"/>
<comment type="caution">
    <text evidence="1">The sequence shown here is derived from an EMBL/GenBank/DDBJ whole genome shotgun (WGS) entry which is preliminary data.</text>
</comment>
<organism evidence="1 2">
    <name type="scientific">Argiope bruennichi</name>
    <name type="common">Wasp spider</name>
    <name type="synonym">Aranea bruennichi</name>
    <dbReference type="NCBI Taxonomy" id="94029"/>
    <lineage>
        <taxon>Eukaryota</taxon>
        <taxon>Metazoa</taxon>
        <taxon>Ecdysozoa</taxon>
        <taxon>Arthropoda</taxon>
        <taxon>Chelicerata</taxon>
        <taxon>Arachnida</taxon>
        <taxon>Araneae</taxon>
        <taxon>Araneomorphae</taxon>
        <taxon>Entelegynae</taxon>
        <taxon>Araneoidea</taxon>
        <taxon>Araneidae</taxon>
        <taxon>Argiope</taxon>
    </lineage>
</organism>
<protein>
    <submittedName>
        <fullName evidence="1">Uncharacterized protein</fullName>
    </submittedName>
</protein>
<reference evidence="1" key="1">
    <citation type="journal article" date="2020" name="bioRxiv">
        <title>Chromosome-level reference genome of the European wasp spider Argiope bruennichi: a resource for studies on range expansion and evolutionary adaptation.</title>
        <authorList>
            <person name="Sheffer M.M."/>
            <person name="Hoppe A."/>
            <person name="Krehenwinkel H."/>
            <person name="Uhl G."/>
            <person name="Kuss A.W."/>
            <person name="Jensen L."/>
            <person name="Jensen C."/>
            <person name="Gillespie R.G."/>
            <person name="Hoff K.J."/>
            <person name="Prost S."/>
        </authorList>
    </citation>
    <scope>NUCLEOTIDE SEQUENCE</scope>
</reference>